<evidence type="ECO:0000313" key="5">
    <source>
        <dbReference type="Proteomes" id="UP000694388"/>
    </source>
</evidence>
<evidence type="ECO:0000256" key="1">
    <source>
        <dbReference type="ARBA" id="ARBA00009569"/>
    </source>
</evidence>
<dbReference type="InterPro" id="IPR026766">
    <property type="entry name" value="Fam133"/>
</dbReference>
<keyword evidence="5" id="KW-1185">Reference proteome</keyword>
<dbReference type="Proteomes" id="UP000694388">
    <property type="component" value="Unplaced"/>
</dbReference>
<reference evidence="4" key="1">
    <citation type="submission" date="2025-08" db="UniProtKB">
        <authorList>
            <consortium name="Ensembl"/>
        </authorList>
    </citation>
    <scope>IDENTIFICATION</scope>
</reference>
<dbReference type="GeneTree" id="ENSGT00730000111097"/>
<feature type="compositionally biased region" description="Basic and acidic residues" evidence="3">
    <location>
        <begin position="31"/>
        <end position="46"/>
    </location>
</feature>
<name>A0A8C4Q6I0_EPTBU</name>
<proteinExistence type="inferred from homology"/>
<evidence type="ECO:0000256" key="3">
    <source>
        <dbReference type="SAM" id="MobiDB-lite"/>
    </source>
</evidence>
<accession>A0A8C4Q6I0</accession>
<organism evidence="4 5">
    <name type="scientific">Eptatretus burgeri</name>
    <name type="common">Inshore hagfish</name>
    <dbReference type="NCBI Taxonomy" id="7764"/>
    <lineage>
        <taxon>Eukaryota</taxon>
        <taxon>Metazoa</taxon>
        <taxon>Chordata</taxon>
        <taxon>Craniata</taxon>
        <taxon>Vertebrata</taxon>
        <taxon>Cyclostomata</taxon>
        <taxon>Myxini</taxon>
        <taxon>Myxiniformes</taxon>
        <taxon>Myxinidae</taxon>
        <taxon>Eptatretinae</taxon>
        <taxon>Eptatretus</taxon>
    </lineage>
</organism>
<dbReference type="AlphaFoldDB" id="A0A8C4Q6I0"/>
<dbReference type="PANTHER" id="PTHR31911:SF1">
    <property type="entry name" value="FAMILY WITH SEQUENCE SIMILARITY 133 MEMBER B-RELATED"/>
    <property type="match status" value="1"/>
</dbReference>
<dbReference type="PANTHER" id="PTHR31911">
    <property type="entry name" value="PROTEIN FAM133"/>
    <property type="match status" value="1"/>
</dbReference>
<comment type="similarity">
    <text evidence="1">Belongs to the FAM133 family.</text>
</comment>
<dbReference type="Ensembl" id="ENSEBUT00000011355.1">
    <property type="protein sequence ID" value="ENSEBUP00000010801.1"/>
    <property type="gene ID" value="ENSEBUG00000006937.1"/>
</dbReference>
<feature type="region of interest" description="Disordered" evidence="3">
    <location>
        <begin position="1"/>
        <end position="46"/>
    </location>
</feature>
<feature type="coiled-coil region" evidence="2">
    <location>
        <begin position="95"/>
        <end position="129"/>
    </location>
</feature>
<evidence type="ECO:0000256" key="2">
    <source>
        <dbReference type="SAM" id="Coils"/>
    </source>
</evidence>
<reference evidence="4" key="2">
    <citation type="submission" date="2025-09" db="UniProtKB">
        <authorList>
            <consortium name="Ensembl"/>
        </authorList>
    </citation>
    <scope>IDENTIFICATION</scope>
</reference>
<sequence>RPLKDDRQLTPPAAARARGPPPASGTTIQDYLKRPRPSWDEVKEQLEKKKKGSKALAEFEEKMNEVCFEFFKLKKRKEEQISNSQDRKNFEEEWKTKLEKEKRKRDVELELLKEEVRIGNQKRESLEQEVKRGKY</sequence>
<protein>
    <submittedName>
        <fullName evidence="4">Family with sequence similarity 133 member B</fullName>
    </submittedName>
</protein>
<evidence type="ECO:0000313" key="4">
    <source>
        <dbReference type="Ensembl" id="ENSEBUP00000010801.1"/>
    </source>
</evidence>
<keyword evidence="2" id="KW-0175">Coiled coil</keyword>